<dbReference type="CDD" id="cd00586">
    <property type="entry name" value="4HBT"/>
    <property type="match status" value="1"/>
</dbReference>
<evidence type="ECO:0000256" key="1">
    <source>
        <dbReference type="ARBA" id="ARBA00005953"/>
    </source>
</evidence>
<dbReference type="GO" id="GO:0047617">
    <property type="term" value="F:fatty acyl-CoA hydrolase activity"/>
    <property type="evidence" value="ECO:0007669"/>
    <property type="project" value="TreeGrafter"/>
</dbReference>
<protein>
    <submittedName>
        <fullName evidence="4">Putative tol-pal system-associated acyl-CoA thioesterase</fullName>
    </submittedName>
</protein>
<reference evidence="4 5" key="1">
    <citation type="submission" date="2009-07" db="EMBL/GenBank/DDBJ databases">
        <authorList>
            <person name="Madupu R."/>
            <person name="Sebastian Y."/>
            <person name="Durkin A.S."/>
            <person name="Torralba M."/>
            <person name="Methe B."/>
            <person name="Sutton G.G."/>
            <person name="Strausberg R.L."/>
            <person name="Nelson K.E."/>
        </authorList>
    </citation>
    <scope>NUCLEOTIDE SEQUENCE [LARGE SCALE GENOMIC DNA]</scope>
    <source>
        <strain evidence="4 5">RM3268</strain>
    </source>
</reference>
<dbReference type="NCBIfam" id="TIGR00051">
    <property type="entry name" value="YbgC/FadM family acyl-CoA thioesterase"/>
    <property type="match status" value="1"/>
</dbReference>
<dbReference type="OrthoDB" id="9808429at2"/>
<gene>
    <name evidence="4" type="ORF">CAMGR0001_0675</name>
</gene>
<evidence type="ECO:0000259" key="3">
    <source>
        <dbReference type="Pfam" id="PF03061"/>
    </source>
</evidence>
<name>C8PFN2_9BACT</name>
<keyword evidence="5" id="KW-1185">Reference proteome</keyword>
<dbReference type="InterPro" id="IPR029069">
    <property type="entry name" value="HotDog_dom_sf"/>
</dbReference>
<dbReference type="InterPro" id="IPR050563">
    <property type="entry name" value="4-hydroxybenzoyl-CoA_TE"/>
</dbReference>
<dbReference type="AlphaFoldDB" id="C8PFN2"/>
<keyword evidence="2" id="KW-0378">Hydrolase</keyword>
<dbReference type="PANTHER" id="PTHR31793:SF37">
    <property type="entry name" value="ACYL-COA THIOESTER HYDROLASE YBGC"/>
    <property type="match status" value="1"/>
</dbReference>
<evidence type="ECO:0000256" key="2">
    <source>
        <dbReference type="ARBA" id="ARBA00022801"/>
    </source>
</evidence>
<dbReference type="Proteomes" id="UP000005709">
    <property type="component" value="Unassembled WGS sequence"/>
</dbReference>
<dbReference type="Gene3D" id="3.10.129.10">
    <property type="entry name" value="Hotdog Thioesterase"/>
    <property type="match status" value="1"/>
</dbReference>
<dbReference type="EMBL" id="ACYG01000017">
    <property type="protein sequence ID" value="EEV18344.1"/>
    <property type="molecule type" value="Genomic_DNA"/>
</dbReference>
<comment type="caution">
    <text evidence="4">The sequence shown here is derived from an EMBL/GenBank/DDBJ whole genome shotgun (WGS) entry which is preliminary data.</text>
</comment>
<evidence type="ECO:0000313" key="5">
    <source>
        <dbReference type="Proteomes" id="UP000005709"/>
    </source>
</evidence>
<comment type="similarity">
    <text evidence="1">Belongs to the 4-hydroxybenzoyl-CoA thioesterase family.</text>
</comment>
<dbReference type="SUPFAM" id="SSF54637">
    <property type="entry name" value="Thioesterase/thiol ester dehydrase-isomerase"/>
    <property type="match status" value="1"/>
</dbReference>
<sequence>MQIKIYYEDTDAQGIVYHANYIKFCERARSEALMQAGVDFARADAHFVVSELCAKFLRPARLGDTLEISTSLAALKNASALLRQEIYKIKDIKNMDFSELLYAQDVKIAFVKEGRPIKFSAEILEFFKSLR</sequence>
<dbReference type="PIRSF" id="PIRSF003230">
    <property type="entry name" value="YbgC"/>
    <property type="match status" value="1"/>
</dbReference>
<dbReference type="PANTHER" id="PTHR31793">
    <property type="entry name" value="4-HYDROXYBENZOYL-COA THIOESTERASE FAMILY MEMBER"/>
    <property type="match status" value="1"/>
</dbReference>
<dbReference type="InterPro" id="IPR006684">
    <property type="entry name" value="YbgC/YbaW"/>
</dbReference>
<dbReference type="eggNOG" id="COG0824">
    <property type="taxonomic scope" value="Bacteria"/>
</dbReference>
<feature type="domain" description="Thioesterase" evidence="3">
    <location>
        <begin position="13"/>
        <end position="91"/>
    </location>
</feature>
<accession>C8PFN2</accession>
<dbReference type="STRING" id="824.CGRAC_1566"/>
<dbReference type="InterPro" id="IPR006683">
    <property type="entry name" value="Thioestr_dom"/>
</dbReference>
<dbReference type="RefSeq" id="WP_005870115.1">
    <property type="nucleotide sequence ID" value="NZ_ACYG01000017.1"/>
</dbReference>
<organism evidence="4 5">
    <name type="scientific">Campylobacter gracilis RM3268</name>
    <dbReference type="NCBI Taxonomy" id="553220"/>
    <lineage>
        <taxon>Bacteria</taxon>
        <taxon>Pseudomonadati</taxon>
        <taxon>Campylobacterota</taxon>
        <taxon>Epsilonproteobacteria</taxon>
        <taxon>Campylobacterales</taxon>
        <taxon>Campylobacteraceae</taxon>
        <taxon>Campylobacter</taxon>
    </lineage>
</organism>
<dbReference type="Pfam" id="PF03061">
    <property type="entry name" value="4HBT"/>
    <property type="match status" value="1"/>
</dbReference>
<proteinExistence type="inferred from homology"/>
<evidence type="ECO:0000313" key="4">
    <source>
        <dbReference type="EMBL" id="EEV18344.1"/>
    </source>
</evidence>